<proteinExistence type="predicted"/>
<accession>A0A1B9GGP0</accession>
<sequence>MTSTISSSKSESGRVIAKVNKPYPFWLGAASITHPLDLTKVCPELNFPSLAYKIIRHEVH</sequence>
<organism evidence="1">
    <name type="scientific">Kwoniella bestiolae CBS 10118</name>
    <dbReference type="NCBI Taxonomy" id="1296100"/>
    <lineage>
        <taxon>Eukaryota</taxon>
        <taxon>Fungi</taxon>
        <taxon>Dikarya</taxon>
        <taxon>Basidiomycota</taxon>
        <taxon>Agaricomycotina</taxon>
        <taxon>Tremellomycetes</taxon>
        <taxon>Tremellales</taxon>
        <taxon>Cryptococcaceae</taxon>
        <taxon>Kwoniella</taxon>
    </lineage>
</organism>
<reference evidence="1" key="2">
    <citation type="submission" date="2014-01" db="EMBL/GenBank/DDBJ databases">
        <title>Evolution of pathogenesis and genome organization in the Tremellales.</title>
        <authorList>
            <person name="Cuomo C."/>
            <person name="Litvintseva A."/>
            <person name="Heitman J."/>
            <person name="Chen Y."/>
            <person name="Sun S."/>
            <person name="Springer D."/>
            <person name="Dromer F."/>
            <person name="Young S."/>
            <person name="Zeng Q."/>
            <person name="Chapman S."/>
            <person name="Gujja S."/>
            <person name="Saif S."/>
            <person name="Birren B."/>
        </authorList>
    </citation>
    <scope>NUCLEOTIDE SEQUENCE</scope>
    <source>
        <strain evidence="1">CBS 10118</strain>
    </source>
</reference>
<evidence type="ECO:0000313" key="1">
    <source>
        <dbReference type="EMBL" id="OCF30229.1"/>
    </source>
</evidence>
<reference evidence="1" key="1">
    <citation type="submission" date="2013-07" db="EMBL/GenBank/DDBJ databases">
        <title>The Genome Sequence of Cryptococcus bestiolae CBS10118.</title>
        <authorList>
            <consortium name="The Broad Institute Genome Sequencing Platform"/>
            <person name="Cuomo C."/>
            <person name="Litvintseva A."/>
            <person name="Chen Y."/>
            <person name="Heitman J."/>
            <person name="Sun S."/>
            <person name="Springer D."/>
            <person name="Dromer F."/>
            <person name="Young S.K."/>
            <person name="Zeng Q."/>
            <person name="Gargeya S."/>
            <person name="Fitzgerald M."/>
            <person name="Abouelleil A."/>
            <person name="Alvarado L."/>
            <person name="Berlin A.M."/>
            <person name="Chapman S.B."/>
            <person name="Dewar J."/>
            <person name="Goldberg J."/>
            <person name="Griggs A."/>
            <person name="Gujja S."/>
            <person name="Hansen M."/>
            <person name="Howarth C."/>
            <person name="Imamovic A."/>
            <person name="Larimer J."/>
            <person name="McCowan C."/>
            <person name="Murphy C."/>
            <person name="Pearson M."/>
            <person name="Priest M."/>
            <person name="Roberts A."/>
            <person name="Saif S."/>
            <person name="Shea T."/>
            <person name="Sykes S."/>
            <person name="Wortman J."/>
            <person name="Nusbaum C."/>
            <person name="Birren B."/>
        </authorList>
    </citation>
    <scope>NUCLEOTIDE SEQUENCE [LARGE SCALE GENOMIC DNA]</scope>
    <source>
        <strain evidence="1">CBS 10118</strain>
    </source>
</reference>
<name>A0A1B9GGP0_9TREE</name>
<protein>
    <submittedName>
        <fullName evidence="1">Uncharacterized protein</fullName>
    </submittedName>
</protein>
<gene>
    <name evidence="1" type="ORF">I302_01748</name>
</gene>
<dbReference type="EMBL" id="KI894018">
    <property type="protein sequence ID" value="OCF30229.1"/>
    <property type="molecule type" value="Genomic_DNA"/>
</dbReference>
<dbReference type="AlphaFoldDB" id="A0A1B9GGP0"/>
<dbReference type="VEuPathDB" id="FungiDB:I302_01748"/>
<dbReference type="OrthoDB" id="448427at2759"/>